<dbReference type="OrthoDB" id="200398at2759"/>
<feature type="compositionally biased region" description="Basic and acidic residues" evidence="6">
    <location>
        <begin position="223"/>
        <end position="253"/>
    </location>
</feature>
<dbReference type="PANTHER" id="PTHR13049:SF2">
    <property type="entry name" value="COILED-COIL DOMAIN-CONTAINING PROTEIN 25"/>
    <property type="match status" value="1"/>
</dbReference>
<dbReference type="AlphaFoldDB" id="A0A6V7TQZ1"/>
<comment type="subcellular location">
    <subcellularLocation>
        <location evidence="1">Mitochondrion</location>
    </subcellularLocation>
</comment>
<dbReference type="SMART" id="SM00916">
    <property type="entry name" value="L51_S25_CI-B8"/>
    <property type="match status" value="1"/>
</dbReference>
<protein>
    <recommendedName>
        <fullName evidence="3">Coiled-coil domain-containing protein 25</fullName>
    </recommendedName>
</protein>
<name>A0A6V7TQZ1_MELEN</name>
<dbReference type="GO" id="GO:0005739">
    <property type="term" value="C:mitochondrion"/>
    <property type="evidence" value="ECO:0007669"/>
    <property type="project" value="UniProtKB-SubCell"/>
</dbReference>
<feature type="region of interest" description="Disordered" evidence="6">
    <location>
        <begin position="223"/>
        <end position="283"/>
    </location>
</feature>
<accession>A0A6V7TQZ1</accession>
<dbReference type="PANTHER" id="PTHR13049">
    <property type="entry name" value="DUF814-RELATED"/>
    <property type="match status" value="1"/>
</dbReference>
<evidence type="ECO:0000256" key="3">
    <source>
        <dbReference type="ARBA" id="ARBA00016700"/>
    </source>
</evidence>
<sequence>MASSLRLTGTALRELRIHLCQKSPESNGVRQFIENDYVDLKKGNRLFPILIRECSGIKPKIWARYEYGIEKRMVYYFTSNVVVPPAVLYMGDDKEENELLIKYGWPEDVWFHVDKLSSAHVYLRLQTGQQISDISEDLIEDCCQLVKANSIEGCKLSETDVVYTMWSNLKKTGDMVTGQVGFHKNKDVKKVRVQKQREIINRLNKTKTHATGVDFRQLREQRDMEERQKVKEKQKQFLNEEKAKREAIERESKNMSYDRVFTPEQMSTTNKNTEGRDLEEDFM</sequence>
<dbReference type="SUPFAM" id="SSF52833">
    <property type="entry name" value="Thioredoxin-like"/>
    <property type="match status" value="1"/>
</dbReference>
<comment type="subunit">
    <text evidence="5">Interacts (via cytoplasmic region) with ILK.</text>
</comment>
<evidence type="ECO:0000256" key="4">
    <source>
        <dbReference type="ARBA" id="ARBA00023128"/>
    </source>
</evidence>
<dbReference type="Pfam" id="PF05047">
    <property type="entry name" value="L51_S25_CI-B8"/>
    <property type="match status" value="1"/>
</dbReference>
<keyword evidence="4" id="KW-0496">Mitochondrion</keyword>
<comment type="similarity">
    <text evidence="2">Belongs to the CCDC25 family.</text>
</comment>
<organism evidence="8 9">
    <name type="scientific">Meloidogyne enterolobii</name>
    <name type="common">Root-knot nematode worm</name>
    <name type="synonym">Meloidogyne mayaguensis</name>
    <dbReference type="NCBI Taxonomy" id="390850"/>
    <lineage>
        <taxon>Eukaryota</taxon>
        <taxon>Metazoa</taxon>
        <taxon>Ecdysozoa</taxon>
        <taxon>Nematoda</taxon>
        <taxon>Chromadorea</taxon>
        <taxon>Rhabditida</taxon>
        <taxon>Tylenchina</taxon>
        <taxon>Tylenchomorpha</taxon>
        <taxon>Tylenchoidea</taxon>
        <taxon>Meloidogynidae</taxon>
        <taxon>Meloidogyninae</taxon>
        <taxon>Meloidogyne</taxon>
    </lineage>
</organism>
<evidence type="ECO:0000313" key="9">
    <source>
        <dbReference type="Proteomes" id="UP000580250"/>
    </source>
</evidence>
<comment type="caution">
    <text evidence="8">The sequence shown here is derived from an EMBL/GenBank/DDBJ whole genome shotgun (WGS) entry which is preliminary data.</text>
</comment>
<evidence type="ECO:0000259" key="7">
    <source>
        <dbReference type="SMART" id="SM00916"/>
    </source>
</evidence>
<dbReference type="InterPro" id="IPR007741">
    <property type="entry name" value="Ribosomal_mL43/mS25/NADH_DH"/>
</dbReference>
<evidence type="ECO:0000256" key="2">
    <source>
        <dbReference type="ARBA" id="ARBA00008998"/>
    </source>
</evidence>
<evidence type="ECO:0000256" key="5">
    <source>
        <dbReference type="ARBA" id="ARBA00024214"/>
    </source>
</evidence>
<dbReference type="InterPro" id="IPR039730">
    <property type="entry name" value="Jlp2/Ccd25"/>
</dbReference>
<dbReference type="Gene3D" id="3.40.30.10">
    <property type="entry name" value="Glutaredoxin"/>
    <property type="match status" value="1"/>
</dbReference>
<evidence type="ECO:0000313" key="8">
    <source>
        <dbReference type="EMBL" id="CAD2131530.1"/>
    </source>
</evidence>
<reference evidence="8 9" key="1">
    <citation type="submission" date="2020-08" db="EMBL/GenBank/DDBJ databases">
        <authorList>
            <person name="Koutsovoulos G."/>
            <person name="Danchin GJ E."/>
        </authorList>
    </citation>
    <scope>NUCLEOTIDE SEQUENCE [LARGE SCALE GENOMIC DNA]</scope>
</reference>
<gene>
    <name evidence="8" type="ORF">MENT_LOCUS3366</name>
</gene>
<evidence type="ECO:0000256" key="1">
    <source>
        <dbReference type="ARBA" id="ARBA00004173"/>
    </source>
</evidence>
<dbReference type="EMBL" id="CAJEWN010000010">
    <property type="protein sequence ID" value="CAD2131530.1"/>
    <property type="molecule type" value="Genomic_DNA"/>
</dbReference>
<proteinExistence type="inferred from homology"/>
<dbReference type="Pfam" id="PF05670">
    <property type="entry name" value="NFACT-R_1"/>
    <property type="match status" value="1"/>
</dbReference>
<feature type="domain" description="Ribosomal protein/NADH dehydrogenase" evidence="7">
    <location>
        <begin position="21"/>
        <end position="93"/>
    </location>
</feature>
<evidence type="ECO:0000256" key="6">
    <source>
        <dbReference type="SAM" id="MobiDB-lite"/>
    </source>
</evidence>
<dbReference type="Proteomes" id="UP000580250">
    <property type="component" value="Unassembled WGS sequence"/>
</dbReference>
<dbReference type="InterPro" id="IPR008532">
    <property type="entry name" value="NFACT_RNA-bd"/>
</dbReference>
<dbReference type="InterPro" id="IPR036249">
    <property type="entry name" value="Thioredoxin-like_sf"/>
</dbReference>